<dbReference type="Proteomes" id="UP000634136">
    <property type="component" value="Unassembled WGS sequence"/>
</dbReference>
<feature type="domain" description="DUF8040" evidence="1">
    <location>
        <begin position="1"/>
        <end position="70"/>
    </location>
</feature>
<dbReference type="PANTHER" id="PTHR22930">
    <property type="match status" value="1"/>
</dbReference>
<dbReference type="PANTHER" id="PTHR22930:SF293">
    <property type="entry name" value="PROTEIN ALP1-LIKE"/>
    <property type="match status" value="1"/>
</dbReference>
<name>A0A834TQK0_9FABA</name>
<keyword evidence="3" id="KW-1185">Reference proteome</keyword>
<dbReference type="OrthoDB" id="908718at2759"/>
<evidence type="ECO:0000259" key="1">
    <source>
        <dbReference type="Pfam" id="PF26138"/>
    </source>
</evidence>
<dbReference type="InterPro" id="IPR058353">
    <property type="entry name" value="DUF8040"/>
</dbReference>
<dbReference type="InterPro" id="IPR045249">
    <property type="entry name" value="HARBI1-like"/>
</dbReference>
<dbReference type="EMBL" id="JAAIUW010000006">
    <property type="protein sequence ID" value="KAF7825151.1"/>
    <property type="molecule type" value="Genomic_DNA"/>
</dbReference>
<comment type="caution">
    <text evidence="2">The sequence shown here is derived from an EMBL/GenBank/DDBJ whole genome shotgun (WGS) entry which is preliminary data.</text>
</comment>
<evidence type="ECO:0000313" key="3">
    <source>
        <dbReference type="Proteomes" id="UP000634136"/>
    </source>
</evidence>
<dbReference type="AlphaFoldDB" id="A0A834TQK0"/>
<protein>
    <submittedName>
        <fullName evidence="2">Protein ALP1-like</fullName>
    </submittedName>
</protein>
<proteinExistence type="predicted"/>
<accession>A0A834TQK0</accession>
<dbReference type="Pfam" id="PF26138">
    <property type="entry name" value="DUF8040"/>
    <property type="match status" value="1"/>
</dbReference>
<reference evidence="2" key="1">
    <citation type="submission" date="2020-09" db="EMBL/GenBank/DDBJ databases">
        <title>Genome-Enabled Discovery of Anthraquinone Biosynthesis in Senna tora.</title>
        <authorList>
            <person name="Kang S.-H."/>
            <person name="Pandey R.P."/>
            <person name="Lee C.-M."/>
            <person name="Sim J.-S."/>
            <person name="Jeong J.-T."/>
            <person name="Choi B.-S."/>
            <person name="Jung M."/>
            <person name="Ginzburg D."/>
            <person name="Zhao K."/>
            <person name="Won S.Y."/>
            <person name="Oh T.-J."/>
            <person name="Yu Y."/>
            <person name="Kim N.-H."/>
            <person name="Lee O.R."/>
            <person name="Lee T.-H."/>
            <person name="Bashyal P."/>
            <person name="Kim T.-S."/>
            <person name="Lee W.-H."/>
            <person name="Kawkins C."/>
            <person name="Kim C.-K."/>
            <person name="Kim J.S."/>
            <person name="Ahn B.O."/>
            <person name="Rhee S.Y."/>
            <person name="Sohng J.K."/>
        </authorList>
    </citation>
    <scope>NUCLEOTIDE SEQUENCE</scope>
    <source>
        <tissue evidence="2">Leaf</tissue>
    </source>
</reference>
<sequence>MYKATFDRLCSMFKAIGGLRPTRNMLVDEEVALFLHVLAHHLKNMVVQFHFGRSGESISQYFHIVLKAMMRLDGELFKKPEPIRINSADEIWKWFKGCLGALDGTHVKIKVSFKDQPMYQNQKGDITTNVLVPNVLFTSSLNGSLYVVQMAASQVEPSKHVWTSLGDKALAEFLVLMRQEQKYMQG</sequence>
<gene>
    <name evidence="2" type="ORF">G2W53_016315</name>
</gene>
<evidence type="ECO:0000313" key="2">
    <source>
        <dbReference type="EMBL" id="KAF7825151.1"/>
    </source>
</evidence>
<organism evidence="2 3">
    <name type="scientific">Senna tora</name>
    <dbReference type="NCBI Taxonomy" id="362788"/>
    <lineage>
        <taxon>Eukaryota</taxon>
        <taxon>Viridiplantae</taxon>
        <taxon>Streptophyta</taxon>
        <taxon>Embryophyta</taxon>
        <taxon>Tracheophyta</taxon>
        <taxon>Spermatophyta</taxon>
        <taxon>Magnoliopsida</taxon>
        <taxon>eudicotyledons</taxon>
        <taxon>Gunneridae</taxon>
        <taxon>Pentapetalae</taxon>
        <taxon>rosids</taxon>
        <taxon>fabids</taxon>
        <taxon>Fabales</taxon>
        <taxon>Fabaceae</taxon>
        <taxon>Caesalpinioideae</taxon>
        <taxon>Cassia clade</taxon>
        <taxon>Senna</taxon>
    </lineage>
</organism>